<reference evidence="10 11" key="1">
    <citation type="submission" date="2019-09" db="EMBL/GenBank/DDBJ databases">
        <title>Ecophysiology of the spiral-shaped methanotroph Methylospira mobilis as revealed by the complete genome sequence.</title>
        <authorList>
            <person name="Oshkin I.Y."/>
            <person name="Dedysh S.N."/>
            <person name="Miroshnikov K."/>
            <person name="Danilova O.V."/>
            <person name="Hakobyan A."/>
            <person name="Liesack W."/>
        </authorList>
    </citation>
    <scope>NUCLEOTIDE SEQUENCE [LARGE SCALE GENOMIC DNA]</scope>
    <source>
        <strain evidence="10 11">Shm1</strain>
    </source>
</reference>
<evidence type="ECO:0000256" key="3">
    <source>
        <dbReference type="ARBA" id="ARBA00022448"/>
    </source>
</evidence>
<dbReference type="GO" id="GO:0005886">
    <property type="term" value="C:plasma membrane"/>
    <property type="evidence" value="ECO:0007669"/>
    <property type="project" value="UniProtKB-SubCell"/>
</dbReference>
<evidence type="ECO:0000256" key="6">
    <source>
        <dbReference type="ARBA" id="ARBA00022989"/>
    </source>
</evidence>
<keyword evidence="7 8" id="KW-0472">Membrane</keyword>
<dbReference type="FunCoup" id="A0A5Q0BM07">
    <property type="interactions" value="283"/>
</dbReference>
<gene>
    <name evidence="10" type="ORF">F6R98_21340</name>
</gene>
<dbReference type="InParanoid" id="A0A5Q0BM07"/>
<keyword evidence="6 8" id="KW-1133">Transmembrane helix</keyword>
<dbReference type="Pfam" id="PF12698">
    <property type="entry name" value="ABC2_membrane_3"/>
    <property type="match status" value="1"/>
</dbReference>
<accession>A0A5Q0BM07</accession>
<dbReference type="OrthoDB" id="9808686at2"/>
<protein>
    <submittedName>
        <fullName evidence="10">ABC transporter permease</fullName>
    </submittedName>
</protein>
<feature type="transmembrane region" description="Helical" evidence="8">
    <location>
        <begin position="257"/>
        <end position="281"/>
    </location>
</feature>
<comment type="similarity">
    <text evidence="2">Belongs to the ABC-2 integral membrane protein family.</text>
</comment>
<dbReference type="PANTHER" id="PTHR30294:SF29">
    <property type="entry name" value="MULTIDRUG ABC TRANSPORTER PERMEASE YBHS-RELATED"/>
    <property type="match status" value="1"/>
</dbReference>
<keyword evidence="4" id="KW-1003">Cell membrane</keyword>
<evidence type="ECO:0000256" key="8">
    <source>
        <dbReference type="SAM" id="Phobius"/>
    </source>
</evidence>
<evidence type="ECO:0000256" key="2">
    <source>
        <dbReference type="ARBA" id="ARBA00007783"/>
    </source>
</evidence>
<dbReference type="PROSITE" id="PS51012">
    <property type="entry name" value="ABC_TM2"/>
    <property type="match status" value="1"/>
</dbReference>
<dbReference type="EMBL" id="CP044205">
    <property type="protein sequence ID" value="QFY44863.1"/>
    <property type="molecule type" value="Genomic_DNA"/>
</dbReference>
<dbReference type="AlphaFoldDB" id="A0A5Q0BM07"/>
<feature type="transmembrane region" description="Helical" evidence="8">
    <location>
        <begin position="230"/>
        <end position="251"/>
    </location>
</feature>
<evidence type="ECO:0000259" key="9">
    <source>
        <dbReference type="PROSITE" id="PS51012"/>
    </source>
</evidence>
<sequence length="375" mass="41585">MQPDNGRLRRVLALIRKESLQMRRDPSSIAIGVLLPVMLVLLFGYGLSLDVKDVPVAVVLEAPSPEATELAAGFALSPYFRAREMIAMPEAMTLMTSRKIDAIIRIRPDFARRLALGNADVEVLVHGSDANYARLVQAYAEGAVAQWTQRRQAEGRGGMAGPVKIESRLWFNEANNSRYFLVPGLIVLVMTLIGAFLTALVMAREWERGTLEALFVTPVRVTEILIGKTVPYFVLGVMGLTLCLFSAKFLFEVPFRGSVIVLMLVSMLYLLVSLGIGLLISSAVKNQFVASQLAVLTTFLPAMMLSGFLFDIRSMPVVLRLLTQLLPARYYVDLLQTLFLAGDVWSVILPDTAVLSAMAIFFLWRARSITRKRLE</sequence>
<dbReference type="GO" id="GO:0140359">
    <property type="term" value="F:ABC-type transporter activity"/>
    <property type="evidence" value="ECO:0007669"/>
    <property type="project" value="InterPro"/>
</dbReference>
<evidence type="ECO:0000256" key="5">
    <source>
        <dbReference type="ARBA" id="ARBA00022692"/>
    </source>
</evidence>
<evidence type="ECO:0000256" key="4">
    <source>
        <dbReference type="ARBA" id="ARBA00022475"/>
    </source>
</evidence>
<evidence type="ECO:0000256" key="1">
    <source>
        <dbReference type="ARBA" id="ARBA00004651"/>
    </source>
</evidence>
<proteinExistence type="inferred from homology"/>
<organism evidence="10 11">
    <name type="scientific">Candidatus Methylospira mobilis</name>
    <dbReference type="NCBI Taxonomy" id="1808979"/>
    <lineage>
        <taxon>Bacteria</taxon>
        <taxon>Pseudomonadati</taxon>
        <taxon>Pseudomonadota</taxon>
        <taxon>Gammaproteobacteria</taxon>
        <taxon>Methylococcales</taxon>
        <taxon>Methylococcaceae</taxon>
        <taxon>Candidatus Methylospira</taxon>
    </lineage>
</organism>
<dbReference type="KEGG" id="mmob:F6R98_21340"/>
<dbReference type="InterPro" id="IPR013525">
    <property type="entry name" value="ABC2_TM"/>
</dbReference>
<evidence type="ECO:0000313" key="11">
    <source>
        <dbReference type="Proteomes" id="UP000325755"/>
    </source>
</evidence>
<dbReference type="PANTHER" id="PTHR30294">
    <property type="entry name" value="MEMBRANE COMPONENT OF ABC TRANSPORTER YHHJ-RELATED"/>
    <property type="match status" value="1"/>
</dbReference>
<feature type="transmembrane region" description="Helical" evidence="8">
    <location>
        <begin position="344"/>
        <end position="364"/>
    </location>
</feature>
<keyword evidence="5 8" id="KW-0812">Transmembrane</keyword>
<evidence type="ECO:0000256" key="7">
    <source>
        <dbReference type="ARBA" id="ARBA00023136"/>
    </source>
</evidence>
<feature type="transmembrane region" description="Helical" evidence="8">
    <location>
        <begin position="293"/>
        <end position="312"/>
    </location>
</feature>
<feature type="domain" description="ABC transmembrane type-2" evidence="9">
    <location>
        <begin position="129"/>
        <end position="373"/>
    </location>
</feature>
<dbReference type="InterPro" id="IPR051449">
    <property type="entry name" value="ABC-2_transporter_component"/>
</dbReference>
<dbReference type="Proteomes" id="UP000325755">
    <property type="component" value="Chromosome"/>
</dbReference>
<keyword evidence="3" id="KW-0813">Transport</keyword>
<comment type="subcellular location">
    <subcellularLocation>
        <location evidence="1">Cell membrane</location>
        <topology evidence="1">Multi-pass membrane protein</topology>
    </subcellularLocation>
</comment>
<keyword evidence="11" id="KW-1185">Reference proteome</keyword>
<dbReference type="InterPro" id="IPR047817">
    <property type="entry name" value="ABC2_TM_bact-type"/>
</dbReference>
<evidence type="ECO:0000313" key="10">
    <source>
        <dbReference type="EMBL" id="QFY44863.1"/>
    </source>
</evidence>
<name>A0A5Q0BM07_9GAMM</name>
<feature type="transmembrane region" description="Helical" evidence="8">
    <location>
        <begin position="179"/>
        <end position="201"/>
    </location>
</feature>
<dbReference type="RefSeq" id="WP_153250828.1">
    <property type="nucleotide sequence ID" value="NZ_CP044205.1"/>
</dbReference>
<feature type="transmembrane region" description="Helical" evidence="8">
    <location>
        <begin position="29"/>
        <end position="47"/>
    </location>
</feature>